<sequence length="222" mass="23626">MHPRPLALTAFLAAGATGATVTLAAPTAQADNKRLNDGVVANVFTIQHQAGCTNDIKINPQLQLAAQWHAVDVLNNRNLDGDVGSDGSTPQARANAAGFRGNVAETVAINPAVAISGIEVLNQWYYNPAYMAIMSNCANNQIGVWSENSVDRTVVVAVYGQSDRPPEPRPGTSGPPPVVALQDNVPIDPSPHYDATDEVEYAVDWFPWILRGVYPPPGIPPQ</sequence>
<dbReference type="Gene3D" id="3.40.33.10">
    <property type="entry name" value="CAP"/>
    <property type="match status" value="1"/>
</dbReference>
<feature type="region of interest" description="Disordered" evidence="1">
    <location>
        <begin position="161"/>
        <end position="193"/>
    </location>
</feature>
<dbReference type="PANTHER" id="PTHR31157">
    <property type="entry name" value="SCP DOMAIN-CONTAINING PROTEIN"/>
    <property type="match status" value="1"/>
</dbReference>
<evidence type="ECO:0000313" key="3">
    <source>
        <dbReference type="EMBL" id="GFG90858.1"/>
    </source>
</evidence>
<accession>A0A7I9YQF2</accession>
<dbReference type="PANTHER" id="PTHR31157:SF1">
    <property type="entry name" value="SCP DOMAIN-CONTAINING PROTEIN"/>
    <property type="match status" value="1"/>
</dbReference>
<evidence type="ECO:0008006" key="5">
    <source>
        <dbReference type="Google" id="ProtNLM"/>
    </source>
</evidence>
<keyword evidence="2" id="KW-0732">Signal</keyword>
<comment type="caution">
    <text evidence="3">The sequence shown here is derived from an EMBL/GenBank/DDBJ whole genome shotgun (WGS) entry which is preliminary data.</text>
</comment>
<feature type="chain" id="PRO_5039210409" description="SCP domain-containing protein" evidence="2">
    <location>
        <begin position="25"/>
        <end position="222"/>
    </location>
</feature>
<name>A0A7I9YQF2_MYCBU</name>
<gene>
    <name evidence="3" type="ORF">MBOU_29000</name>
</gene>
<feature type="signal peptide" evidence="2">
    <location>
        <begin position="1"/>
        <end position="24"/>
    </location>
</feature>
<dbReference type="RefSeq" id="WP_240355465.1">
    <property type="nucleotide sequence ID" value="NZ_BLKZ01000001.1"/>
</dbReference>
<evidence type="ECO:0000256" key="2">
    <source>
        <dbReference type="SAM" id="SignalP"/>
    </source>
</evidence>
<organism evidence="3 4">
    <name type="scientific">Mycobacterium bourgelatii</name>
    <dbReference type="NCBI Taxonomy" id="1273442"/>
    <lineage>
        <taxon>Bacteria</taxon>
        <taxon>Bacillati</taxon>
        <taxon>Actinomycetota</taxon>
        <taxon>Actinomycetes</taxon>
        <taxon>Mycobacteriales</taxon>
        <taxon>Mycobacteriaceae</taxon>
        <taxon>Mycobacterium</taxon>
    </lineage>
</organism>
<dbReference type="InterPro" id="IPR035940">
    <property type="entry name" value="CAP_sf"/>
</dbReference>
<evidence type="ECO:0000313" key="4">
    <source>
        <dbReference type="Proteomes" id="UP000465360"/>
    </source>
</evidence>
<reference evidence="3 4" key="1">
    <citation type="journal article" date="2019" name="Emerg. Microbes Infect.">
        <title>Comprehensive subspecies identification of 175 nontuberculous mycobacteria species based on 7547 genomic profiles.</title>
        <authorList>
            <person name="Matsumoto Y."/>
            <person name="Kinjo T."/>
            <person name="Motooka D."/>
            <person name="Nabeya D."/>
            <person name="Jung N."/>
            <person name="Uechi K."/>
            <person name="Horii T."/>
            <person name="Iida T."/>
            <person name="Fujita J."/>
            <person name="Nakamura S."/>
        </authorList>
    </citation>
    <scope>NUCLEOTIDE SEQUENCE [LARGE SCALE GENOMIC DNA]</scope>
    <source>
        <strain evidence="3 4">JCM 30725</strain>
    </source>
</reference>
<dbReference type="Proteomes" id="UP000465360">
    <property type="component" value="Unassembled WGS sequence"/>
</dbReference>
<proteinExistence type="predicted"/>
<evidence type="ECO:0000256" key="1">
    <source>
        <dbReference type="SAM" id="MobiDB-lite"/>
    </source>
</evidence>
<dbReference type="AlphaFoldDB" id="A0A7I9YQF2"/>
<dbReference type="EMBL" id="BLKZ01000001">
    <property type="protein sequence ID" value="GFG90858.1"/>
    <property type="molecule type" value="Genomic_DNA"/>
</dbReference>
<dbReference type="CDD" id="cd05379">
    <property type="entry name" value="CAP_bacterial"/>
    <property type="match status" value="1"/>
</dbReference>
<keyword evidence="4" id="KW-1185">Reference proteome</keyword>
<protein>
    <recommendedName>
        <fullName evidence="5">SCP domain-containing protein</fullName>
    </recommendedName>
</protein>